<evidence type="ECO:0000313" key="3">
    <source>
        <dbReference type="Proteomes" id="UP000222310"/>
    </source>
</evidence>
<name>A0A9Q5ZB49_NOSLI</name>
<feature type="region of interest" description="Disordered" evidence="1">
    <location>
        <begin position="1"/>
        <end position="25"/>
    </location>
</feature>
<gene>
    <name evidence="2" type="ORF">VF08_17885</name>
</gene>
<reference evidence="2 3" key="1">
    <citation type="submission" date="2015-02" db="EMBL/GenBank/DDBJ databases">
        <title>Nostoc linckia genome annotation.</title>
        <authorList>
            <person name="Zhou Z."/>
        </authorList>
    </citation>
    <scope>NUCLEOTIDE SEQUENCE [LARGE SCALE GENOMIC DNA]</scope>
    <source>
        <strain evidence="3">z8</strain>
    </source>
</reference>
<dbReference type="Proteomes" id="UP000222310">
    <property type="component" value="Unassembled WGS sequence"/>
</dbReference>
<sequence>MTNIISSQEGLSPQNSMSPDLIPHQHQSDEVKLNISITDTAAQSKVQLPLEKLEIVHTIAGRVRIRASEGVSKSTIRNISQGLRQQYGVKEVATNEQTNSIVVSFDEKKLSLPEVLGLLQQFNIHQAQVLPNSNNQTDPFAAWKSVDFWKEQTISLIPLMTGLAVTGGLGISGLVSIPVYMITAEATRKVIDSLEVETSGSQKLQQSKGKKDADSKNKANAFGQNQQVRDLKGKNSITQPAKIAYSVVHAIPGRIRFHLPRLAEDRAYGRRLEKLLNNDPQTMSVRVNIDAASIAIAYKPSQISVSHWVNLMELALQTNPPSDTIKVAQPQTSQEQASQTTQIDTTTVWENTTSNVAHTAQSDNINVLEDTTQKESRTTEVENTTLNLSNLWADLKPATLSYSLAMMANFPL</sequence>
<accession>A0A9Q5ZB49</accession>
<evidence type="ECO:0000256" key="1">
    <source>
        <dbReference type="SAM" id="MobiDB-lite"/>
    </source>
</evidence>
<feature type="region of interest" description="Disordered" evidence="1">
    <location>
        <begin position="201"/>
        <end position="228"/>
    </location>
</feature>
<comment type="caution">
    <text evidence="2">The sequence shown here is derived from an EMBL/GenBank/DDBJ whole genome shotgun (WGS) entry which is preliminary data.</text>
</comment>
<feature type="compositionally biased region" description="Polar residues" evidence="1">
    <location>
        <begin position="1"/>
        <end position="18"/>
    </location>
</feature>
<evidence type="ECO:0008006" key="4">
    <source>
        <dbReference type="Google" id="ProtNLM"/>
    </source>
</evidence>
<dbReference type="AlphaFoldDB" id="A0A9Q5ZB49"/>
<organism evidence="2 3">
    <name type="scientific">Nostoc linckia z8</name>
    <dbReference type="NCBI Taxonomy" id="1628746"/>
    <lineage>
        <taxon>Bacteria</taxon>
        <taxon>Bacillati</taxon>
        <taxon>Cyanobacteriota</taxon>
        <taxon>Cyanophyceae</taxon>
        <taxon>Nostocales</taxon>
        <taxon>Nostocaceae</taxon>
        <taxon>Nostoc</taxon>
    </lineage>
</organism>
<proteinExistence type="predicted"/>
<dbReference type="EMBL" id="LAHD01000049">
    <property type="protein sequence ID" value="PHK02697.1"/>
    <property type="molecule type" value="Genomic_DNA"/>
</dbReference>
<evidence type="ECO:0000313" key="2">
    <source>
        <dbReference type="EMBL" id="PHK02697.1"/>
    </source>
</evidence>
<protein>
    <recommendedName>
        <fullName evidence="4">HMA domain-containing protein</fullName>
    </recommendedName>
</protein>